<organism evidence="1 2">
    <name type="scientific">Chamaesiphon polymorphus CCALA 037</name>
    <dbReference type="NCBI Taxonomy" id="2107692"/>
    <lineage>
        <taxon>Bacteria</taxon>
        <taxon>Bacillati</taxon>
        <taxon>Cyanobacteriota</taxon>
        <taxon>Cyanophyceae</taxon>
        <taxon>Gomontiellales</taxon>
        <taxon>Chamaesiphonaceae</taxon>
        <taxon>Chamaesiphon</taxon>
    </lineage>
</organism>
<evidence type="ECO:0000313" key="1">
    <source>
        <dbReference type="EMBL" id="PSB48001.1"/>
    </source>
</evidence>
<evidence type="ECO:0000313" key="2">
    <source>
        <dbReference type="Proteomes" id="UP000238937"/>
    </source>
</evidence>
<protein>
    <submittedName>
        <fullName evidence="1">Uncharacterized protein</fullName>
    </submittedName>
</protein>
<dbReference type="Proteomes" id="UP000238937">
    <property type="component" value="Unassembled WGS sequence"/>
</dbReference>
<reference evidence="1 2" key="1">
    <citation type="submission" date="2018-03" db="EMBL/GenBank/DDBJ databases">
        <title>The ancient ancestry and fast evolution of plastids.</title>
        <authorList>
            <person name="Moore K.R."/>
            <person name="Magnabosco C."/>
            <person name="Momper L."/>
            <person name="Gold D.A."/>
            <person name="Bosak T."/>
            <person name="Fournier G.P."/>
        </authorList>
    </citation>
    <scope>NUCLEOTIDE SEQUENCE [LARGE SCALE GENOMIC DNA]</scope>
    <source>
        <strain evidence="1 2">CCALA 037</strain>
    </source>
</reference>
<name>A0A2T1FSS4_9CYAN</name>
<proteinExistence type="predicted"/>
<keyword evidence="2" id="KW-1185">Reference proteome</keyword>
<sequence>MCFIVGRIYALLMGNLAGVYSSESIDMVDSIADRATGSELTIWVPIAYVIGPVLTSTRRHK</sequence>
<dbReference type="EMBL" id="PVWO01000449">
    <property type="protein sequence ID" value="PSB48001.1"/>
    <property type="molecule type" value="Genomic_DNA"/>
</dbReference>
<accession>A0A2T1FSS4</accession>
<gene>
    <name evidence="1" type="ORF">C7B77_24080</name>
</gene>
<dbReference type="AlphaFoldDB" id="A0A2T1FSS4"/>
<dbReference type="RefSeq" id="WP_106310885.1">
    <property type="nucleotide sequence ID" value="NZ_PVWO01000449.1"/>
</dbReference>
<comment type="caution">
    <text evidence="1">The sequence shown here is derived from an EMBL/GenBank/DDBJ whole genome shotgun (WGS) entry which is preliminary data.</text>
</comment>